<evidence type="ECO:0000313" key="2">
    <source>
        <dbReference type="EMBL" id="GBP76861.1"/>
    </source>
</evidence>
<gene>
    <name evidence="2" type="ORF">EVAR_87248_1</name>
</gene>
<sequence length="126" mass="13923">MSSIIAGGVAPSPPPAPPPPPRPPAVYFNATMTNRSFMKSFACWPYTRCRKNKSAIYRRRSRTGRRASSRVHHDNIHTSDRPAAAATPGLMTAQHLLLAELETSTTNIAHWTHRADLFQFGFVVPA</sequence>
<dbReference type="AlphaFoldDB" id="A0A4C1YKD6"/>
<feature type="compositionally biased region" description="Basic residues" evidence="1">
    <location>
        <begin position="59"/>
        <end position="70"/>
    </location>
</feature>
<accession>A0A4C1YKD6</accession>
<comment type="caution">
    <text evidence="2">The sequence shown here is derived from an EMBL/GenBank/DDBJ whole genome shotgun (WGS) entry which is preliminary data.</text>
</comment>
<feature type="compositionally biased region" description="Pro residues" evidence="1">
    <location>
        <begin position="11"/>
        <end position="23"/>
    </location>
</feature>
<evidence type="ECO:0000313" key="3">
    <source>
        <dbReference type="Proteomes" id="UP000299102"/>
    </source>
</evidence>
<feature type="region of interest" description="Disordered" evidence="1">
    <location>
        <begin position="59"/>
        <end position="85"/>
    </location>
</feature>
<proteinExistence type="predicted"/>
<feature type="compositionally biased region" description="Basic and acidic residues" evidence="1">
    <location>
        <begin position="71"/>
        <end position="80"/>
    </location>
</feature>
<keyword evidence="3" id="KW-1185">Reference proteome</keyword>
<name>A0A4C1YKD6_EUMVA</name>
<organism evidence="2 3">
    <name type="scientific">Eumeta variegata</name>
    <name type="common">Bagworm moth</name>
    <name type="synonym">Eumeta japonica</name>
    <dbReference type="NCBI Taxonomy" id="151549"/>
    <lineage>
        <taxon>Eukaryota</taxon>
        <taxon>Metazoa</taxon>
        <taxon>Ecdysozoa</taxon>
        <taxon>Arthropoda</taxon>
        <taxon>Hexapoda</taxon>
        <taxon>Insecta</taxon>
        <taxon>Pterygota</taxon>
        <taxon>Neoptera</taxon>
        <taxon>Endopterygota</taxon>
        <taxon>Lepidoptera</taxon>
        <taxon>Glossata</taxon>
        <taxon>Ditrysia</taxon>
        <taxon>Tineoidea</taxon>
        <taxon>Psychidae</taxon>
        <taxon>Oiketicinae</taxon>
        <taxon>Eumeta</taxon>
    </lineage>
</organism>
<feature type="region of interest" description="Disordered" evidence="1">
    <location>
        <begin position="1"/>
        <end position="23"/>
    </location>
</feature>
<dbReference type="EMBL" id="BGZK01001307">
    <property type="protein sequence ID" value="GBP76861.1"/>
    <property type="molecule type" value="Genomic_DNA"/>
</dbReference>
<protein>
    <submittedName>
        <fullName evidence="2">Uncharacterized protein</fullName>
    </submittedName>
</protein>
<reference evidence="2 3" key="1">
    <citation type="journal article" date="2019" name="Commun. Biol.">
        <title>The bagworm genome reveals a unique fibroin gene that provides high tensile strength.</title>
        <authorList>
            <person name="Kono N."/>
            <person name="Nakamura H."/>
            <person name="Ohtoshi R."/>
            <person name="Tomita M."/>
            <person name="Numata K."/>
            <person name="Arakawa K."/>
        </authorList>
    </citation>
    <scope>NUCLEOTIDE SEQUENCE [LARGE SCALE GENOMIC DNA]</scope>
</reference>
<dbReference type="Proteomes" id="UP000299102">
    <property type="component" value="Unassembled WGS sequence"/>
</dbReference>
<evidence type="ECO:0000256" key="1">
    <source>
        <dbReference type="SAM" id="MobiDB-lite"/>
    </source>
</evidence>